<dbReference type="InterPro" id="IPR015943">
    <property type="entry name" value="WD40/YVTN_repeat-like_dom_sf"/>
</dbReference>
<proteinExistence type="predicted"/>
<sequence length="423" mass="45658">MLMPLAGCGLPFGSDRTTNDEIKESAYPERVEQVGWEWQPPEDARIIDTVPVPTGVAVVLDDGYVVLAGDTGEELWRYRAQDTALAAYASRDGEYLALEVEDSEAGSLLLRLDPSTGEILEESTRDEASSDDIGVDDGSFNRSVDEGTMVVRSSRGPALTALSLETGDPVWTREEPTGCTTADGLNSSTDDAVVLDDVVVEAFTCAPSVVRDFTYTREEDDVVISGLVGRDLRTGEELWRFEEDFGVVAFQSIDHRSLDPLSDRHLVMRTLNSPNVLFDVSTGEVIGTWEGAVIGAQEDGSVVVWYARDGEYRRENPEGTTLTTLPNPTEAIPDTSDVTGLGTDNSIVLAEGIVNSGEHSLGPDAEIWFHGWNSEDSPVVIDVSQVGIEDTEAQLFTTAVPGAVVLSYSEDGDEGRDVLLGLT</sequence>
<dbReference type="Proteomes" id="UP000553209">
    <property type="component" value="Unassembled WGS sequence"/>
</dbReference>
<gene>
    <name evidence="2" type="ORF">HGB44_28960</name>
</gene>
<dbReference type="EMBL" id="JAAXPG010000041">
    <property type="protein sequence ID" value="NKZ01668.1"/>
    <property type="molecule type" value="Genomic_DNA"/>
</dbReference>
<reference evidence="2 3" key="1">
    <citation type="submission" date="2020-04" db="EMBL/GenBank/DDBJ databases">
        <title>MicrobeNet Type strains.</title>
        <authorList>
            <person name="Nicholson A.C."/>
        </authorList>
    </citation>
    <scope>NUCLEOTIDE SEQUENCE [LARGE SCALE GENOMIC DNA]</scope>
    <source>
        <strain evidence="2 3">ATCC 23612</strain>
    </source>
</reference>
<dbReference type="Gene3D" id="2.130.10.10">
    <property type="entry name" value="YVTN repeat-like/Quinoprotein amine dehydrogenase"/>
    <property type="match status" value="2"/>
</dbReference>
<dbReference type="SUPFAM" id="SSF50998">
    <property type="entry name" value="Quinoprotein alcohol dehydrogenase-like"/>
    <property type="match status" value="1"/>
</dbReference>
<organism evidence="2 3">
    <name type="scientific">Nocardiopsis alborubida</name>
    <dbReference type="NCBI Taxonomy" id="146802"/>
    <lineage>
        <taxon>Bacteria</taxon>
        <taxon>Bacillati</taxon>
        <taxon>Actinomycetota</taxon>
        <taxon>Actinomycetes</taxon>
        <taxon>Streptosporangiales</taxon>
        <taxon>Nocardiopsidaceae</taxon>
        <taxon>Nocardiopsis</taxon>
    </lineage>
</organism>
<comment type="caution">
    <text evidence="2">The sequence shown here is derived from an EMBL/GenBank/DDBJ whole genome shotgun (WGS) entry which is preliminary data.</text>
</comment>
<dbReference type="InterPro" id="IPR011047">
    <property type="entry name" value="Quinoprotein_ADH-like_sf"/>
</dbReference>
<keyword evidence="3" id="KW-1185">Reference proteome</keyword>
<evidence type="ECO:0000313" key="2">
    <source>
        <dbReference type="EMBL" id="NKZ01668.1"/>
    </source>
</evidence>
<feature type="domain" description="Pyrrolo-quinoline quinone repeat" evidence="1">
    <location>
        <begin position="62"/>
        <end position="291"/>
    </location>
</feature>
<dbReference type="InterPro" id="IPR002372">
    <property type="entry name" value="PQQ_rpt_dom"/>
</dbReference>
<name>A0A7X6MI40_9ACTN</name>
<dbReference type="AlphaFoldDB" id="A0A7X6MI40"/>
<protein>
    <submittedName>
        <fullName evidence="2">PQQ-binding-like beta-propeller repeat protein</fullName>
    </submittedName>
</protein>
<dbReference type="Pfam" id="PF13360">
    <property type="entry name" value="PQQ_2"/>
    <property type="match status" value="1"/>
</dbReference>
<evidence type="ECO:0000313" key="3">
    <source>
        <dbReference type="Proteomes" id="UP000553209"/>
    </source>
</evidence>
<evidence type="ECO:0000259" key="1">
    <source>
        <dbReference type="Pfam" id="PF13360"/>
    </source>
</evidence>
<accession>A0A7X6MI40</accession>